<dbReference type="OMA" id="NIARRET"/>
<evidence type="ECO:0008006" key="12">
    <source>
        <dbReference type="Google" id="ProtNLM"/>
    </source>
</evidence>
<evidence type="ECO:0000256" key="7">
    <source>
        <dbReference type="ARBA" id="ARBA00022801"/>
    </source>
</evidence>
<name>E1Z8Z7_CHLVA</name>
<proteinExistence type="inferred from homology"/>
<dbReference type="PANTHER" id="PTHR46018:SF2">
    <property type="entry name" value="ZINC PHOSPHODIESTERASE ELAC PROTEIN 1"/>
    <property type="match status" value="1"/>
</dbReference>
<dbReference type="GO" id="GO:0046872">
    <property type="term" value="F:metal ion binding"/>
    <property type="evidence" value="ECO:0007669"/>
    <property type="project" value="UniProtKB-KW"/>
</dbReference>
<evidence type="ECO:0000313" key="10">
    <source>
        <dbReference type="EMBL" id="EFN57692.1"/>
    </source>
</evidence>
<protein>
    <recommendedName>
        <fullName evidence="12">Metallo-beta-lactamase domain-containing protein</fullName>
    </recommendedName>
</protein>
<dbReference type="GO" id="GO:0005634">
    <property type="term" value="C:nucleus"/>
    <property type="evidence" value="ECO:0007669"/>
    <property type="project" value="TreeGrafter"/>
</dbReference>
<dbReference type="GeneID" id="17356927"/>
<dbReference type="RefSeq" id="XP_005849794.1">
    <property type="nucleotide sequence ID" value="XM_005849732.1"/>
</dbReference>
<sequence length="554" mass="59562">MVKAQPMEVLVNELRCRRLPTWGRKDQIASRVYSAFSAEGRALNKEESAVADAALGLADSTTAAGDPGWDSASSGDEEGGTGGEVLSSAALQHNPLLALQGSTSGQFLTEHNQERLLSNSTNLQLSFLWGGTAPNGIKHTTSCVVRTIKSVWLFDCGEDTQRHLTRSASISWGKLERIFISSLSADNILGLPGFLCTISAAREKGHEAADTPVHVYGPQGLADYINTMLSVSRTYLEMPVVIHEFSAAAVPPEELEELKQINPRSRLYVMRVPPDQLNPEGYYDAEIRTLLARHTRKRSNSGIDLRAGVMPQPLPPPGDPRRTGLRVADLTWTLRMDHEWVVRVAPLRNRQPTFGYMLLEADRHAPPAPCLVGSGRLCVERAMELGVEPGVDFTRLKQGESVELPDGRVVQSSDVLGPVRRGRRLAIIGTCLDSSTFAASMASSAAEGNGLAPPFDLVVHSLSYPAGAAAHEGSDALPRSTAAMAGATAAVMGAKDLVLWQQAAGFLDLPQAADAGFPEEAIYAARAALGSDNVSLAGCYWCHEPEREDGRKPT</sequence>
<keyword evidence="7" id="KW-0378">Hydrolase</keyword>
<dbReference type="PANTHER" id="PTHR46018">
    <property type="entry name" value="ZINC PHOSPHODIESTERASE ELAC PROTEIN 1"/>
    <property type="match status" value="1"/>
</dbReference>
<dbReference type="KEGG" id="cvr:CHLNCDRAFT_57224"/>
<comment type="subunit">
    <text evidence="2">Homodimer.</text>
</comment>
<dbReference type="Proteomes" id="UP000008141">
    <property type="component" value="Unassembled WGS sequence"/>
</dbReference>
<evidence type="ECO:0000256" key="6">
    <source>
        <dbReference type="ARBA" id="ARBA00022759"/>
    </source>
</evidence>
<dbReference type="InterPro" id="IPR013471">
    <property type="entry name" value="RNase_Z/BN"/>
</dbReference>
<organism evidence="11">
    <name type="scientific">Chlorella variabilis</name>
    <name type="common">Green alga</name>
    <dbReference type="NCBI Taxonomy" id="554065"/>
    <lineage>
        <taxon>Eukaryota</taxon>
        <taxon>Viridiplantae</taxon>
        <taxon>Chlorophyta</taxon>
        <taxon>core chlorophytes</taxon>
        <taxon>Trebouxiophyceae</taxon>
        <taxon>Chlorellales</taxon>
        <taxon>Chlorellaceae</taxon>
        <taxon>Chlorella clade</taxon>
        <taxon>Chlorella</taxon>
    </lineage>
</organism>
<dbReference type="STRING" id="554065.E1Z8Z7"/>
<keyword evidence="5" id="KW-0479">Metal-binding</keyword>
<dbReference type="EMBL" id="GL433839">
    <property type="protein sequence ID" value="EFN57692.1"/>
    <property type="molecule type" value="Genomic_DNA"/>
</dbReference>
<dbReference type="HAMAP" id="MF_01818">
    <property type="entry name" value="RNase_Z_BN"/>
    <property type="match status" value="1"/>
</dbReference>
<keyword evidence="3" id="KW-0819">tRNA processing</keyword>
<accession>E1Z8Z7</accession>
<dbReference type="SUPFAM" id="SSF56281">
    <property type="entry name" value="Metallo-hydrolase/oxidoreductase"/>
    <property type="match status" value="1"/>
</dbReference>
<dbReference type="AlphaFoldDB" id="E1Z8Z7"/>
<evidence type="ECO:0000256" key="3">
    <source>
        <dbReference type="ARBA" id="ARBA00022694"/>
    </source>
</evidence>
<keyword evidence="6" id="KW-0255">Endonuclease</keyword>
<evidence type="ECO:0000256" key="2">
    <source>
        <dbReference type="ARBA" id="ARBA00011738"/>
    </source>
</evidence>
<keyword evidence="4" id="KW-0540">Nuclease</keyword>
<evidence type="ECO:0000256" key="9">
    <source>
        <dbReference type="SAM" id="MobiDB-lite"/>
    </source>
</evidence>
<dbReference type="InParanoid" id="E1Z8Z7"/>
<evidence type="ECO:0000256" key="8">
    <source>
        <dbReference type="ARBA" id="ARBA00022833"/>
    </source>
</evidence>
<dbReference type="InterPro" id="IPR036866">
    <property type="entry name" value="RibonucZ/Hydroxyglut_hydro"/>
</dbReference>
<feature type="region of interest" description="Disordered" evidence="9">
    <location>
        <begin position="61"/>
        <end position="84"/>
    </location>
</feature>
<dbReference type="GO" id="GO:0042781">
    <property type="term" value="F:3'-tRNA processing endoribonuclease activity"/>
    <property type="evidence" value="ECO:0007669"/>
    <property type="project" value="TreeGrafter"/>
</dbReference>
<evidence type="ECO:0000256" key="5">
    <source>
        <dbReference type="ARBA" id="ARBA00022723"/>
    </source>
</evidence>
<comment type="cofactor">
    <cofactor evidence="1">
        <name>Zn(2+)</name>
        <dbReference type="ChEBI" id="CHEBI:29105"/>
    </cofactor>
</comment>
<gene>
    <name evidence="10" type="ORF">CHLNCDRAFT_57224</name>
</gene>
<evidence type="ECO:0000313" key="11">
    <source>
        <dbReference type="Proteomes" id="UP000008141"/>
    </source>
</evidence>
<keyword evidence="11" id="KW-1185">Reference proteome</keyword>
<dbReference type="eggNOG" id="KOG2121">
    <property type="taxonomic scope" value="Eukaryota"/>
</dbReference>
<dbReference type="Gene3D" id="3.60.15.10">
    <property type="entry name" value="Ribonuclease Z/Hydroxyacylglutathione hydrolase-like"/>
    <property type="match status" value="1"/>
</dbReference>
<reference evidence="10 11" key="1">
    <citation type="journal article" date="2010" name="Plant Cell">
        <title>The Chlorella variabilis NC64A genome reveals adaptation to photosymbiosis, coevolution with viruses, and cryptic sex.</title>
        <authorList>
            <person name="Blanc G."/>
            <person name="Duncan G."/>
            <person name="Agarkova I."/>
            <person name="Borodovsky M."/>
            <person name="Gurnon J."/>
            <person name="Kuo A."/>
            <person name="Lindquist E."/>
            <person name="Lucas S."/>
            <person name="Pangilinan J."/>
            <person name="Polle J."/>
            <person name="Salamov A."/>
            <person name="Terry A."/>
            <person name="Yamada T."/>
            <person name="Dunigan D.D."/>
            <person name="Grigoriev I.V."/>
            <person name="Claverie J.M."/>
            <person name="Van Etten J.L."/>
        </authorList>
    </citation>
    <scope>NUCLEOTIDE SEQUENCE [LARGE SCALE GENOMIC DNA]</scope>
    <source>
        <strain evidence="10 11">NC64A</strain>
    </source>
</reference>
<keyword evidence="8" id="KW-0862">Zinc</keyword>
<dbReference type="OrthoDB" id="527344at2759"/>
<evidence type="ECO:0000256" key="1">
    <source>
        <dbReference type="ARBA" id="ARBA00001947"/>
    </source>
</evidence>
<evidence type="ECO:0000256" key="4">
    <source>
        <dbReference type="ARBA" id="ARBA00022722"/>
    </source>
</evidence>